<sequence>MPSTKIIIPGSKALENVSASFIANKVVAEVNQISENVKQYKSDLESK</sequence>
<evidence type="ECO:0000313" key="2">
    <source>
        <dbReference type="Proteomes" id="UP000014854"/>
    </source>
</evidence>
<proteinExistence type="predicted"/>
<accession>S7I0U4</accession>
<evidence type="ECO:0000313" key="1">
    <source>
        <dbReference type="EMBL" id="EPP21654.1"/>
    </source>
</evidence>
<dbReference type="AlphaFoldDB" id="S7I0U4"/>
<reference evidence="1 2" key="1">
    <citation type="journal article" date="2013" name="Gut Pathog.">
        <title>Evidence of a new metabolic capacity in an emerging diarrheal pathogen: lessons from the draft genomes of Vibrio fluvialis strains PG41 and I21563.</title>
        <authorList>
            <person name="Khatri I."/>
            <person name="Mahajan S."/>
            <person name="Dureja C."/>
            <person name="Subramanian S."/>
            <person name="Raychaudhuri S."/>
        </authorList>
    </citation>
    <scope>NUCLEOTIDE SEQUENCE [LARGE SCALE GENOMIC DNA]</scope>
    <source>
        <strain evidence="1 2">PG41</strain>
    </source>
</reference>
<comment type="caution">
    <text evidence="1">The sequence shown here is derived from an EMBL/GenBank/DDBJ whole genome shotgun (WGS) entry which is preliminary data.</text>
</comment>
<organism evidence="1 2">
    <name type="scientific">Vibrio fluvialis PG41</name>
    <dbReference type="NCBI Taxonomy" id="1336752"/>
    <lineage>
        <taxon>Bacteria</taxon>
        <taxon>Pseudomonadati</taxon>
        <taxon>Pseudomonadota</taxon>
        <taxon>Gammaproteobacteria</taxon>
        <taxon>Vibrionales</taxon>
        <taxon>Vibrionaceae</taxon>
        <taxon>Vibrio</taxon>
    </lineage>
</organism>
<protein>
    <submittedName>
        <fullName evidence="1">Uncharacterized protein</fullName>
    </submittedName>
</protein>
<gene>
    <name evidence="1" type="ORF">L910_1333</name>
</gene>
<dbReference type="Proteomes" id="UP000014854">
    <property type="component" value="Unassembled WGS sequence"/>
</dbReference>
<name>S7I0U4_VIBFL</name>
<dbReference type="RefSeq" id="WP_020330838.1">
    <property type="nucleotide sequence ID" value="NZ_ASXS01000013.1"/>
</dbReference>
<dbReference type="PATRIC" id="fig|1336752.4.peg.3185"/>
<dbReference type="EMBL" id="ASXS01000013">
    <property type="protein sequence ID" value="EPP21654.1"/>
    <property type="molecule type" value="Genomic_DNA"/>
</dbReference>